<sequence length="84" mass="9999">MLFHMATVRVALPIFIATCEEEDCNADTMFEVLLMLLEYNWDEQANRYFDGLREASEKAKEYKAYISKFYVDIKEHTNILHEEL</sequence>
<reference evidence="2 3" key="1">
    <citation type="submission" date="2024-04" db="EMBL/GenBank/DDBJ databases">
        <title>genome sequences of Mucor flavus KT1a and Helicostylum pulchrum KT1b strains isolated from the surface of a dry-aged beef.</title>
        <authorList>
            <person name="Toyotome T."/>
            <person name="Hosono M."/>
            <person name="Torimaru M."/>
            <person name="Fukuda K."/>
            <person name="Mikami N."/>
        </authorList>
    </citation>
    <scope>NUCLEOTIDE SEQUENCE [LARGE SCALE GENOMIC DNA]</scope>
    <source>
        <strain evidence="2 3">KT1a</strain>
    </source>
</reference>
<feature type="chain" id="PRO_5045160267" evidence="1">
    <location>
        <begin position="27"/>
        <end position="84"/>
    </location>
</feature>
<dbReference type="EMBL" id="BAABUK010000004">
    <property type="protein sequence ID" value="GAA5809215.1"/>
    <property type="molecule type" value="Genomic_DNA"/>
</dbReference>
<evidence type="ECO:0000256" key="1">
    <source>
        <dbReference type="SAM" id="SignalP"/>
    </source>
</evidence>
<keyword evidence="1" id="KW-0732">Signal</keyword>
<name>A0ABP9YQS3_9FUNG</name>
<accession>A0ABP9YQS3</accession>
<gene>
    <name evidence="2" type="ORF">MFLAVUS_002620</name>
</gene>
<feature type="signal peptide" evidence="1">
    <location>
        <begin position="1"/>
        <end position="26"/>
    </location>
</feature>
<dbReference type="Proteomes" id="UP001473302">
    <property type="component" value="Unassembled WGS sequence"/>
</dbReference>
<comment type="caution">
    <text evidence="2">The sequence shown here is derived from an EMBL/GenBank/DDBJ whole genome shotgun (WGS) entry which is preliminary data.</text>
</comment>
<organism evidence="2 3">
    <name type="scientific">Mucor flavus</name>
    <dbReference type="NCBI Taxonomy" id="439312"/>
    <lineage>
        <taxon>Eukaryota</taxon>
        <taxon>Fungi</taxon>
        <taxon>Fungi incertae sedis</taxon>
        <taxon>Mucoromycota</taxon>
        <taxon>Mucoromycotina</taxon>
        <taxon>Mucoromycetes</taxon>
        <taxon>Mucorales</taxon>
        <taxon>Mucorineae</taxon>
        <taxon>Mucoraceae</taxon>
        <taxon>Mucor</taxon>
    </lineage>
</organism>
<keyword evidence="3" id="KW-1185">Reference proteome</keyword>
<evidence type="ECO:0000313" key="2">
    <source>
        <dbReference type="EMBL" id="GAA5809215.1"/>
    </source>
</evidence>
<proteinExistence type="predicted"/>
<evidence type="ECO:0000313" key="3">
    <source>
        <dbReference type="Proteomes" id="UP001473302"/>
    </source>
</evidence>
<protein>
    <submittedName>
        <fullName evidence="2">Uncharacterized protein</fullName>
    </submittedName>
</protein>